<feature type="transmembrane region" description="Helical" evidence="1">
    <location>
        <begin position="75"/>
        <end position="101"/>
    </location>
</feature>
<feature type="transmembrane region" description="Helical" evidence="1">
    <location>
        <begin position="159"/>
        <end position="182"/>
    </location>
</feature>
<feature type="transmembrane region" description="Helical" evidence="1">
    <location>
        <begin position="121"/>
        <end position="147"/>
    </location>
</feature>
<feature type="domain" description="DUF4220" evidence="2">
    <location>
        <begin position="122"/>
        <end position="530"/>
    </location>
</feature>
<feature type="transmembrane region" description="Helical" evidence="1">
    <location>
        <begin position="381"/>
        <end position="413"/>
    </location>
</feature>
<reference evidence="3" key="1">
    <citation type="submission" date="2020-05" db="EMBL/GenBank/DDBJ databases">
        <title>WGS assembly of Panicum virgatum.</title>
        <authorList>
            <person name="Lovell J.T."/>
            <person name="Jenkins J."/>
            <person name="Shu S."/>
            <person name="Juenger T.E."/>
            <person name="Schmutz J."/>
        </authorList>
    </citation>
    <scope>NUCLEOTIDE SEQUENCE</scope>
    <source>
        <strain evidence="3">AP13</strain>
    </source>
</reference>
<proteinExistence type="predicted"/>
<feature type="transmembrane region" description="Helical" evidence="1">
    <location>
        <begin position="40"/>
        <end position="63"/>
    </location>
</feature>
<dbReference type="InterPro" id="IPR007658">
    <property type="entry name" value="DUF594"/>
</dbReference>
<dbReference type="Pfam" id="PF04578">
    <property type="entry name" value="DUF594"/>
    <property type="match status" value="1"/>
</dbReference>
<keyword evidence="1" id="KW-1133">Transmembrane helix</keyword>
<keyword evidence="1" id="KW-0812">Transmembrane</keyword>
<name>A0A8T0W1D3_PANVG</name>
<keyword evidence="1" id="KW-0472">Membrane</keyword>
<dbReference type="PANTHER" id="PTHR31325">
    <property type="entry name" value="OS01G0798800 PROTEIN-RELATED"/>
    <property type="match status" value="1"/>
</dbReference>
<organism evidence="3 4">
    <name type="scientific">Panicum virgatum</name>
    <name type="common">Blackwell switchgrass</name>
    <dbReference type="NCBI Taxonomy" id="38727"/>
    <lineage>
        <taxon>Eukaryota</taxon>
        <taxon>Viridiplantae</taxon>
        <taxon>Streptophyta</taxon>
        <taxon>Embryophyta</taxon>
        <taxon>Tracheophyta</taxon>
        <taxon>Spermatophyta</taxon>
        <taxon>Magnoliopsida</taxon>
        <taxon>Liliopsida</taxon>
        <taxon>Poales</taxon>
        <taxon>Poaceae</taxon>
        <taxon>PACMAD clade</taxon>
        <taxon>Panicoideae</taxon>
        <taxon>Panicodae</taxon>
        <taxon>Paniceae</taxon>
        <taxon>Panicinae</taxon>
        <taxon>Panicum</taxon>
        <taxon>Panicum sect. Hiantes</taxon>
    </lineage>
</organism>
<dbReference type="OrthoDB" id="693467at2759"/>
<dbReference type="InterPro" id="IPR025315">
    <property type="entry name" value="DUF4220"/>
</dbReference>
<dbReference type="EMBL" id="CM029039">
    <property type="protein sequence ID" value="KAG2639736.1"/>
    <property type="molecule type" value="Genomic_DNA"/>
</dbReference>
<gene>
    <name evidence="3" type="ORF">PVAP13_2KG041032</name>
</gene>
<accession>A0A8T0W1D3</accession>
<protein>
    <recommendedName>
        <fullName evidence="2">DUF4220 domain-containing protein</fullName>
    </recommendedName>
</protein>
<evidence type="ECO:0000313" key="4">
    <source>
        <dbReference type="Proteomes" id="UP000823388"/>
    </source>
</evidence>
<dbReference type="AlphaFoldDB" id="A0A8T0W1D3"/>
<keyword evidence="4" id="KW-1185">Reference proteome</keyword>
<dbReference type="Pfam" id="PF13968">
    <property type="entry name" value="DUF4220"/>
    <property type="match status" value="1"/>
</dbReference>
<evidence type="ECO:0000256" key="1">
    <source>
        <dbReference type="SAM" id="Phobius"/>
    </source>
</evidence>
<feature type="transmembrane region" description="Helical" evidence="1">
    <location>
        <begin position="188"/>
        <end position="208"/>
    </location>
</feature>
<sequence length="799" mass="88720">MAGGNLTLNCSASAIQECSSRMFCPVNATTTFDNSMRGQIWRVNALVLTEVILAGVIVGIGAYGQRYRHHPITRFIFLGATTLFLPILSSVVSTVGTSPTYTLMLNDLLPLSALVAGCNAISHSISLIVWAFLVQIVMINTSTLVAVDDREGQSKGPPFELLVQGVWTLYLGLSSGFSTIFTTDISDIINAAIIFYIPFALLCSKIVLKYYAFQKARRSFALGRNPGLVFVHMQKLQAHESNQHVEAPPPPPLLVMREEGKEVEMQPRGYSIKDDDSRTTRIHHNIGLVTIDKVWQLDSNVPFATQKLKDLCLSFALFKLLRCRFARYKLANAGSMGTLTFFRSLFLKVGEHDRVFGLVADELSFLHDYYYSSLPISYSKCFIPIVSIFLSLLTIGYCTFFICLVMDALISLFQNELTFYSSVPSVQCAVWCIDQGLVSDASYIHLGRQYLDLVSLLFVLVLVVAAEIKDMASYICSNWTKVTLICRHVNRASSPQHSSPGKKKWVNLLLRCRCKLMKHWDGKMSQCSVLVLPSRRTSPLVLVRRLLPLPDHRKKVKVTAAVKVCIINALRSIINGSLSNGVESLRRSQVGESFIWARDGKGTSDTILVWHIATCILEVKHPYGHDKRQGSSPNLDSDHKIIATHLSRYCAYLVTWCPELLPDNNAWSKSLYEAVKKDAECAVAGHASGRSSTPEDDYQKLVELLSANAKHEVLKNGVKLGKQLVETINDEETTWKLLADFWSEMILYVAPSENLKGHSEAIARGGELITLLWALLFHAGIVSRPGEDDSATAASGVEV</sequence>
<dbReference type="Proteomes" id="UP000823388">
    <property type="component" value="Chromosome 2K"/>
</dbReference>
<comment type="caution">
    <text evidence="3">The sequence shown here is derived from an EMBL/GenBank/DDBJ whole genome shotgun (WGS) entry which is preliminary data.</text>
</comment>
<evidence type="ECO:0000313" key="3">
    <source>
        <dbReference type="EMBL" id="KAG2639736.1"/>
    </source>
</evidence>
<evidence type="ECO:0000259" key="2">
    <source>
        <dbReference type="Pfam" id="PF13968"/>
    </source>
</evidence>